<comment type="caution">
    <text evidence="6">The sequence shown here is derived from an EMBL/GenBank/DDBJ whole genome shotgun (WGS) entry which is preliminary data.</text>
</comment>
<organism evidence="6 7">
    <name type="scientific">Littorina saxatilis</name>
    <dbReference type="NCBI Taxonomy" id="31220"/>
    <lineage>
        <taxon>Eukaryota</taxon>
        <taxon>Metazoa</taxon>
        <taxon>Spiralia</taxon>
        <taxon>Lophotrochozoa</taxon>
        <taxon>Mollusca</taxon>
        <taxon>Gastropoda</taxon>
        <taxon>Caenogastropoda</taxon>
        <taxon>Littorinimorpha</taxon>
        <taxon>Littorinoidea</taxon>
        <taxon>Littorinidae</taxon>
        <taxon>Littorina</taxon>
    </lineage>
</organism>
<dbReference type="GO" id="GO:0007264">
    <property type="term" value="P:small GTPase-mediated signal transduction"/>
    <property type="evidence" value="ECO:0007669"/>
    <property type="project" value="InterPro"/>
</dbReference>
<feature type="region of interest" description="Disordered" evidence="3">
    <location>
        <begin position="313"/>
        <end position="339"/>
    </location>
</feature>
<feature type="region of interest" description="Disordered" evidence="3">
    <location>
        <begin position="194"/>
        <end position="252"/>
    </location>
</feature>
<dbReference type="Gene3D" id="3.30.505.10">
    <property type="entry name" value="SH2 domain"/>
    <property type="match status" value="1"/>
</dbReference>
<dbReference type="AlphaFoldDB" id="A0AAN9AX63"/>
<dbReference type="Proteomes" id="UP001374579">
    <property type="component" value="Unassembled WGS sequence"/>
</dbReference>
<dbReference type="Pfam" id="PF00017">
    <property type="entry name" value="SH2"/>
    <property type="match status" value="1"/>
</dbReference>
<keyword evidence="1" id="KW-0344">Guanine-nucleotide releasing factor</keyword>
<reference evidence="6 7" key="1">
    <citation type="submission" date="2024-02" db="EMBL/GenBank/DDBJ databases">
        <title>Chromosome-scale genome assembly of the rough periwinkle Littorina saxatilis.</title>
        <authorList>
            <person name="De Jode A."/>
            <person name="Faria R."/>
            <person name="Formenti G."/>
            <person name="Sims Y."/>
            <person name="Smith T.P."/>
            <person name="Tracey A."/>
            <person name="Wood J.M.D."/>
            <person name="Zagrodzka Z.B."/>
            <person name="Johannesson K."/>
            <person name="Butlin R.K."/>
            <person name="Leder E.H."/>
        </authorList>
    </citation>
    <scope>NUCLEOTIDE SEQUENCE [LARGE SCALE GENOMIC DNA]</scope>
    <source>
        <strain evidence="6">Snail1</strain>
        <tissue evidence="6">Muscle</tissue>
    </source>
</reference>
<evidence type="ECO:0000259" key="4">
    <source>
        <dbReference type="PROSITE" id="PS50001"/>
    </source>
</evidence>
<name>A0AAN9AX63_9CAEN</name>
<dbReference type="PANTHER" id="PTHR14247">
    <property type="entry name" value="BREAST CANCER ANTI-ESTROGEN RESISTANCE PROTEIN 3 HOMOLOG-LIKE PROTEIN"/>
    <property type="match status" value="1"/>
</dbReference>
<dbReference type="SMART" id="SM00252">
    <property type="entry name" value="SH2"/>
    <property type="match status" value="1"/>
</dbReference>
<evidence type="ECO:0008006" key="8">
    <source>
        <dbReference type="Google" id="ProtNLM"/>
    </source>
</evidence>
<dbReference type="Gene3D" id="1.10.840.10">
    <property type="entry name" value="Ras guanine-nucleotide exchange factors catalytic domain"/>
    <property type="match status" value="1"/>
</dbReference>
<dbReference type="InterPro" id="IPR036964">
    <property type="entry name" value="RASGEF_cat_dom_sf"/>
</dbReference>
<dbReference type="FunFam" id="3.30.505.10:FF:000013">
    <property type="entry name" value="SH2 domain-containing protein 3C isoform X1"/>
    <property type="match status" value="1"/>
</dbReference>
<evidence type="ECO:0000256" key="3">
    <source>
        <dbReference type="SAM" id="MobiDB-lite"/>
    </source>
</evidence>
<feature type="region of interest" description="Disordered" evidence="3">
    <location>
        <begin position="433"/>
        <end position="473"/>
    </location>
</feature>
<dbReference type="InterPro" id="IPR001895">
    <property type="entry name" value="RASGEF_cat_dom"/>
</dbReference>
<dbReference type="PROSITE" id="PS50009">
    <property type="entry name" value="RASGEF_CAT"/>
    <property type="match status" value="1"/>
</dbReference>
<protein>
    <recommendedName>
        <fullName evidence="8">Breast cancer anti-estrogen resistance protein 3</fullName>
    </recommendedName>
</protein>
<dbReference type="GO" id="GO:0005085">
    <property type="term" value="F:guanyl-nucleotide exchange factor activity"/>
    <property type="evidence" value="ECO:0007669"/>
    <property type="project" value="UniProtKB-KW"/>
</dbReference>
<dbReference type="InterPro" id="IPR051853">
    <property type="entry name" value="SH2-Ras-GEF_adapter"/>
</dbReference>
<dbReference type="EMBL" id="JBAMIC010000018">
    <property type="protein sequence ID" value="KAK7094596.1"/>
    <property type="molecule type" value="Genomic_DNA"/>
</dbReference>
<feature type="region of interest" description="Disordered" evidence="3">
    <location>
        <begin position="269"/>
        <end position="289"/>
    </location>
</feature>
<feature type="compositionally biased region" description="Basic and acidic residues" evidence="3">
    <location>
        <begin position="459"/>
        <end position="473"/>
    </location>
</feature>
<evidence type="ECO:0000256" key="2">
    <source>
        <dbReference type="PROSITE-ProRule" id="PRU00191"/>
    </source>
</evidence>
<keyword evidence="7" id="KW-1185">Reference proteome</keyword>
<dbReference type="SUPFAM" id="SSF48366">
    <property type="entry name" value="Ras GEF"/>
    <property type="match status" value="1"/>
</dbReference>
<sequence length="801" mass="88794">MTPVVKSNFIAKFSPLVVSCLILNTFPLRFSSTSPTGSPSFPDFPQAIASPEKLEQDLQRELNADPSELKSRAWYHGSVTRQRAESVVTRSGDFLVRDSISKPGDFVLTCCWRGVPLHFMVNALVGDCAPGSLPTISYQFEEDSFGSIQELIQFYLSRQKPVTQASGAVLKNPVSRSMPLSYYDSKYGSQHSLDSGGYYTPSQSPKPSPFATPNSSPKVSPIMNRRGPKRTGSQPLLSVDDSDVDRSRSPSLERFGSLPVINIIPPGSPGYVSGFPRPQGESKQRSAPVVSHQRAGSAPLLMNDVNHNGLSYSHSTRMVPAGSESNLSRAPPPKPCRIPSIKYKKKPVVVVRNQELYEDDGRDYTDPDQLTGPPSWAENLHQRVGQDNNSYSSPFPLYAPTVAKSQSFQGNKMEGENIYDNNFNLNKGYQTLPTKTKTAKQPPRPRLSSDTKYPLIESGGKDSRSFLDNDRTDDADCKTGRRITMPGFNLGSRINLDAFTTTLFPSTENRLLEPSAVMKMKSLLLSSNARAIAGHLTKVDLEVARVAQEDDFGVRVTSGIELCTLPQGDQLRKDIIERCECQRLFVMTSLMTCNSVTERSTMLSQWIQTAAELRVSMGNLYAFTSIMEALSSPQVKRLRDTWLILRQKHTTSAYMFDTKLKALLKALNEGSGILPLQNVTLPNLTPVVQLLQRDLDEVDSLLSWEESDPISGLDFLLSHLDIARIVASQTKMYRQAALGVLKEVKVDGELEDVCRTEFQMKLMWGSKGARASRGERWKKFDQLLEVLSERLEPPGDDGTAV</sequence>
<keyword evidence="2" id="KW-0727">SH2 domain</keyword>
<dbReference type="SMART" id="SM00147">
    <property type="entry name" value="RasGEF"/>
    <property type="match status" value="1"/>
</dbReference>
<dbReference type="Pfam" id="PF00617">
    <property type="entry name" value="RasGEF"/>
    <property type="match status" value="1"/>
</dbReference>
<accession>A0AAN9AX63</accession>
<evidence type="ECO:0000313" key="7">
    <source>
        <dbReference type="Proteomes" id="UP001374579"/>
    </source>
</evidence>
<dbReference type="PROSITE" id="PS50001">
    <property type="entry name" value="SH2"/>
    <property type="match status" value="1"/>
</dbReference>
<evidence type="ECO:0000256" key="1">
    <source>
        <dbReference type="PROSITE-ProRule" id="PRU00168"/>
    </source>
</evidence>
<evidence type="ECO:0000259" key="5">
    <source>
        <dbReference type="PROSITE" id="PS50009"/>
    </source>
</evidence>
<dbReference type="SUPFAM" id="SSF55550">
    <property type="entry name" value="SH2 domain"/>
    <property type="match status" value="1"/>
</dbReference>
<proteinExistence type="predicted"/>
<evidence type="ECO:0000313" key="6">
    <source>
        <dbReference type="EMBL" id="KAK7094596.1"/>
    </source>
</evidence>
<dbReference type="PANTHER" id="PTHR14247:SF8">
    <property type="entry name" value="RAS-GEF DOMAIN-CONTAINING PROTEIN"/>
    <property type="match status" value="1"/>
</dbReference>
<dbReference type="InterPro" id="IPR023578">
    <property type="entry name" value="Ras_GEF_dom_sf"/>
</dbReference>
<dbReference type="FunFam" id="1.10.840.10:FF:000015">
    <property type="entry name" value="Uncharacterized protein, isoform A"/>
    <property type="match status" value="1"/>
</dbReference>
<dbReference type="InterPro" id="IPR000980">
    <property type="entry name" value="SH2"/>
</dbReference>
<dbReference type="InterPro" id="IPR036860">
    <property type="entry name" value="SH2_dom_sf"/>
</dbReference>
<feature type="domain" description="Ras-GEF" evidence="5">
    <location>
        <begin position="528"/>
        <end position="767"/>
    </location>
</feature>
<dbReference type="PRINTS" id="PR00401">
    <property type="entry name" value="SH2DOMAIN"/>
</dbReference>
<feature type="domain" description="SH2" evidence="4">
    <location>
        <begin position="74"/>
        <end position="174"/>
    </location>
</feature>
<gene>
    <name evidence="6" type="ORF">V1264_006130</name>
</gene>